<keyword evidence="3 6" id="KW-0732">Signal</keyword>
<protein>
    <recommendedName>
        <fullName evidence="6">Serine protease</fullName>
        <ecNumber evidence="6">3.4.21.-</ecNumber>
    </recommendedName>
</protein>
<feature type="chain" id="PRO_5044979070" description="Serine protease" evidence="6">
    <location>
        <begin position="20"/>
        <end position="335"/>
    </location>
</feature>
<sequence length="335" mass="35894">MKKSLLALSLMAISCHALAVENGTVVNWSDNDDSVIMNCTGTIIGGKWVLTAAHCADKAAYGVETYKNGTVYPSNVYIDPTYDTIGTDVSLWELPFSVDTTKATFLSTRILTANEKIKLLGWGAGDYNPLDTLSYAIELSNPQDLTIYKTVLKETGQGMSIAGDSGAPYIDSNNRIVAIHVGGALDEETHEQAEGIRLALARDFILSTVNGWHYPTQATTPTTGGTVTVEVQSLHRDSFIDNATYSGDVTIIGGSCVGTTVQPFDTCTYDIESANGYEGKVTLDNDQVITINQGRTPPVQTASPKTNQNKDSGGAIGFWSLLGVLGLAFQRKFAK</sequence>
<dbReference type="EMBL" id="JAAIKR010000020">
    <property type="protein sequence ID" value="MBR9729476.1"/>
    <property type="molecule type" value="Genomic_DNA"/>
</dbReference>
<dbReference type="SUPFAM" id="SSF50494">
    <property type="entry name" value="Trypsin-like serine proteases"/>
    <property type="match status" value="1"/>
</dbReference>
<feature type="domain" description="Peptidase S1" evidence="7">
    <location>
        <begin position="20"/>
        <end position="218"/>
    </location>
</feature>
<dbReference type="Pfam" id="PF00089">
    <property type="entry name" value="Trypsin"/>
    <property type="match status" value="1"/>
</dbReference>
<evidence type="ECO:0000259" key="7">
    <source>
        <dbReference type="PROSITE" id="PS50240"/>
    </source>
</evidence>
<dbReference type="InterPro" id="IPR043504">
    <property type="entry name" value="Peptidase_S1_PA_chymotrypsin"/>
</dbReference>
<dbReference type="Proteomes" id="UP000811844">
    <property type="component" value="Unassembled WGS sequence"/>
</dbReference>
<evidence type="ECO:0000256" key="3">
    <source>
        <dbReference type="ARBA" id="ARBA00022729"/>
    </source>
</evidence>
<accession>A0ABS5I657</accession>
<evidence type="ECO:0000313" key="9">
    <source>
        <dbReference type="Proteomes" id="UP000811844"/>
    </source>
</evidence>
<dbReference type="InterPro" id="IPR020008">
    <property type="entry name" value="GlyGly_CTERM"/>
</dbReference>
<dbReference type="PRINTS" id="PR00839">
    <property type="entry name" value="V8PROTEASE"/>
</dbReference>
<dbReference type="PROSITE" id="PS50240">
    <property type="entry name" value="TRYPSIN_DOM"/>
    <property type="match status" value="1"/>
</dbReference>
<organism evidence="8 9">
    <name type="scientific">Shewanella intestini</name>
    <dbReference type="NCBI Taxonomy" id="2017544"/>
    <lineage>
        <taxon>Bacteria</taxon>
        <taxon>Pseudomonadati</taxon>
        <taxon>Pseudomonadota</taxon>
        <taxon>Gammaproteobacteria</taxon>
        <taxon>Alteromonadales</taxon>
        <taxon>Shewanellaceae</taxon>
        <taxon>Shewanella</taxon>
    </lineage>
</organism>
<proteinExistence type="inferred from homology"/>
<comment type="caution">
    <text evidence="8">The sequence shown here is derived from an EMBL/GenBank/DDBJ whole genome shotgun (WGS) entry which is preliminary data.</text>
</comment>
<dbReference type="InterPro" id="IPR001254">
    <property type="entry name" value="Trypsin_dom"/>
</dbReference>
<evidence type="ECO:0000256" key="1">
    <source>
        <dbReference type="ARBA" id="ARBA00008764"/>
    </source>
</evidence>
<dbReference type="RefSeq" id="WP_212593395.1">
    <property type="nucleotide sequence ID" value="NZ_JAAIKR010000020.1"/>
</dbReference>
<dbReference type="InterPro" id="IPR008256">
    <property type="entry name" value="Peptidase_S1B"/>
</dbReference>
<dbReference type="NCBIfam" id="TIGR03501">
    <property type="entry name" value="GlyGly_CTERM"/>
    <property type="match status" value="1"/>
</dbReference>
<dbReference type="Gene3D" id="2.40.10.10">
    <property type="entry name" value="Trypsin-like serine proteases"/>
    <property type="match status" value="1"/>
</dbReference>
<reference evidence="8 9" key="1">
    <citation type="submission" date="2020-02" db="EMBL/GenBank/DDBJ databases">
        <title>Shewanella WXL01 sp. nov., a marine bacterium isolated from green algae in Luhuitou Fringing Reef (Northern South China Sea).</title>
        <authorList>
            <person name="Wang X."/>
        </authorList>
    </citation>
    <scope>NUCLEOTIDE SEQUENCE [LARGE SCALE GENOMIC DNA]</scope>
    <source>
        <strain evidence="8 9">MCCC 1A01895</strain>
    </source>
</reference>
<dbReference type="EC" id="3.4.21.-" evidence="6"/>
<dbReference type="InterPro" id="IPR018114">
    <property type="entry name" value="TRYPSIN_HIS"/>
</dbReference>
<feature type="signal peptide" evidence="6">
    <location>
        <begin position="1"/>
        <end position="19"/>
    </location>
</feature>
<evidence type="ECO:0000313" key="8">
    <source>
        <dbReference type="EMBL" id="MBR9729476.1"/>
    </source>
</evidence>
<evidence type="ECO:0000256" key="4">
    <source>
        <dbReference type="ARBA" id="ARBA00022801"/>
    </source>
</evidence>
<keyword evidence="9" id="KW-1185">Reference proteome</keyword>
<keyword evidence="4 6" id="KW-0378">Hydrolase</keyword>
<evidence type="ECO:0000256" key="2">
    <source>
        <dbReference type="ARBA" id="ARBA00022670"/>
    </source>
</evidence>
<keyword evidence="2 6" id="KW-0645">Protease</keyword>
<dbReference type="PROSITE" id="PS00134">
    <property type="entry name" value="TRYPSIN_HIS"/>
    <property type="match status" value="1"/>
</dbReference>
<keyword evidence="5 6" id="KW-0720">Serine protease</keyword>
<gene>
    <name evidence="8" type="ORF">G3R48_16000</name>
</gene>
<evidence type="ECO:0000256" key="5">
    <source>
        <dbReference type="ARBA" id="ARBA00022825"/>
    </source>
</evidence>
<dbReference type="InterPro" id="IPR009003">
    <property type="entry name" value="Peptidase_S1_PA"/>
</dbReference>
<comment type="similarity">
    <text evidence="1 6">Belongs to the peptidase S1B family.</text>
</comment>
<dbReference type="PROSITE" id="PS51257">
    <property type="entry name" value="PROKAR_LIPOPROTEIN"/>
    <property type="match status" value="1"/>
</dbReference>
<name>A0ABS5I657_9GAMM</name>
<evidence type="ECO:0000256" key="6">
    <source>
        <dbReference type="RuleBase" id="RU004296"/>
    </source>
</evidence>